<dbReference type="EMBL" id="FUYR01000001">
    <property type="protein sequence ID" value="SKB38053.1"/>
    <property type="molecule type" value="Genomic_DNA"/>
</dbReference>
<gene>
    <name evidence="4" type="ORF">SAMN05661099_1003</name>
</gene>
<keyword evidence="2" id="KW-0472">Membrane</keyword>
<evidence type="ECO:0000259" key="3">
    <source>
        <dbReference type="Pfam" id="PF04355"/>
    </source>
</evidence>
<keyword evidence="1" id="KW-0732">Signal</keyword>
<dbReference type="AlphaFoldDB" id="A0A1T5ATY6"/>
<dbReference type="InterPro" id="IPR007450">
    <property type="entry name" value="BamE_dom"/>
</dbReference>
<evidence type="ECO:0000313" key="4">
    <source>
        <dbReference type="EMBL" id="SKB38053.1"/>
    </source>
</evidence>
<dbReference type="Proteomes" id="UP000189981">
    <property type="component" value="Unassembled WGS sequence"/>
</dbReference>
<name>A0A1T5ATY6_9SPHI</name>
<dbReference type="Gene3D" id="3.30.1450.10">
    <property type="match status" value="1"/>
</dbReference>
<dbReference type="Pfam" id="PF04355">
    <property type="entry name" value="BamE"/>
    <property type="match status" value="1"/>
</dbReference>
<dbReference type="STRING" id="572036.SAMN05661099_1003"/>
<feature type="domain" description="Outer membrane protein assembly factor BamE" evidence="3">
    <location>
        <begin position="13"/>
        <end position="49"/>
    </location>
</feature>
<dbReference type="GO" id="GO:0019867">
    <property type="term" value="C:outer membrane"/>
    <property type="evidence" value="ECO:0007669"/>
    <property type="project" value="InterPro"/>
</dbReference>
<organism evidence="4 5">
    <name type="scientific">Daejeonella lutea</name>
    <dbReference type="NCBI Taxonomy" id="572036"/>
    <lineage>
        <taxon>Bacteria</taxon>
        <taxon>Pseudomonadati</taxon>
        <taxon>Bacteroidota</taxon>
        <taxon>Sphingobacteriia</taxon>
        <taxon>Sphingobacteriales</taxon>
        <taxon>Sphingobacteriaceae</taxon>
        <taxon>Daejeonella</taxon>
    </lineage>
</organism>
<protein>
    <submittedName>
        <fullName evidence="4">SmpA / OmlA family protein</fullName>
    </submittedName>
</protein>
<dbReference type="InterPro" id="IPR037873">
    <property type="entry name" value="BamE-like"/>
</dbReference>
<evidence type="ECO:0000313" key="5">
    <source>
        <dbReference type="Proteomes" id="UP000189981"/>
    </source>
</evidence>
<keyword evidence="5" id="KW-1185">Reference proteome</keyword>
<reference evidence="5" key="1">
    <citation type="submission" date="2017-02" db="EMBL/GenBank/DDBJ databases">
        <authorList>
            <person name="Varghese N."/>
            <person name="Submissions S."/>
        </authorList>
    </citation>
    <scope>NUCLEOTIDE SEQUENCE [LARGE SCALE GENOMIC DNA]</scope>
    <source>
        <strain evidence="5">DSM 22385</strain>
    </source>
</reference>
<evidence type="ECO:0000256" key="2">
    <source>
        <dbReference type="ARBA" id="ARBA00023136"/>
    </source>
</evidence>
<sequence length="118" mass="13113">MSFIILGSCTQKQQEFSSVKKGMTKEEVVKLVGEPTTKRDILVAEVWKYDLADRSVVFRNGNVYDIITSTEARVDSIEASLKNAGKGLKEKLEKTGDTIDSASQRLKDKIDGDSVKKK</sequence>
<accession>A0A1T5ATY6</accession>
<proteinExistence type="predicted"/>
<evidence type="ECO:0000256" key="1">
    <source>
        <dbReference type="ARBA" id="ARBA00022729"/>
    </source>
</evidence>